<proteinExistence type="predicted"/>
<keyword evidence="2" id="KW-1185">Reference proteome</keyword>
<protein>
    <submittedName>
        <fullName evidence="1">Uncharacterized protein</fullName>
    </submittedName>
</protein>
<evidence type="ECO:0000313" key="1">
    <source>
        <dbReference type="EMBL" id="CAL1679265.1"/>
    </source>
</evidence>
<name>A0AAV2NHQ6_9HYME</name>
<dbReference type="AlphaFoldDB" id="A0AAV2NHQ6"/>
<gene>
    <name evidence="1" type="ORF">LPLAT_LOCUS4972</name>
</gene>
<dbReference type="Proteomes" id="UP001497644">
    <property type="component" value="Chromosome 15"/>
</dbReference>
<dbReference type="EMBL" id="OZ034838">
    <property type="protein sequence ID" value="CAL1679265.1"/>
    <property type="molecule type" value="Genomic_DNA"/>
</dbReference>
<evidence type="ECO:0000313" key="2">
    <source>
        <dbReference type="Proteomes" id="UP001497644"/>
    </source>
</evidence>
<accession>A0AAV2NHQ6</accession>
<reference evidence="1" key="1">
    <citation type="submission" date="2024-04" db="EMBL/GenBank/DDBJ databases">
        <authorList>
            <consortium name="Molecular Ecology Group"/>
        </authorList>
    </citation>
    <scope>NUCLEOTIDE SEQUENCE</scope>
</reference>
<organism evidence="1 2">
    <name type="scientific">Lasius platythorax</name>
    <dbReference type="NCBI Taxonomy" id="488582"/>
    <lineage>
        <taxon>Eukaryota</taxon>
        <taxon>Metazoa</taxon>
        <taxon>Ecdysozoa</taxon>
        <taxon>Arthropoda</taxon>
        <taxon>Hexapoda</taxon>
        <taxon>Insecta</taxon>
        <taxon>Pterygota</taxon>
        <taxon>Neoptera</taxon>
        <taxon>Endopterygota</taxon>
        <taxon>Hymenoptera</taxon>
        <taxon>Apocrita</taxon>
        <taxon>Aculeata</taxon>
        <taxon>Formicoidea</taxon>
        <taxon>Formicidae</taxon>
        <taxon>Formicinae</taxon>
        <taxon>Lasius</taxon>
        <taxon>Lasius</taxon>
    </lineage>
</organism>
<sequence>MVRRIAAVTMDDMTRVAALYLKPLFDPKKCKTTIVCHPSKVAEIGEAFKGMSQNLKLYNCLEETELSEW</sequence>